<dbReference type="GO" id="GO:0003723">
    <property type="term" value="F:RNA binding"/>
    <property type="evidence" value="ECO:0007669"/>
    <property type="project" value="InterPro"/>
</dbReference>
<dbReference type="GeneID" id="30033037"/>
<dbReference type="Pfam" id="PF04774">
    <property type="entry name" value="HABP4_PAI-RBP1"/>
    <property type="match status" value="1"/>
</dbReference>
<feature type="region of interest" description="Disordered" evidence="1">
    <location>
        <begin position="1"/>
        <end position="156"/>
    </location>
</feature>
<dbReference type="GO" id="GO:0141014">
    <property type="term" value="P:ribosome hibernation"/>
    <property type="evidence" value="ECO:0007669"/>
    <property type="project" value="EnsemblFungi"/>
</dbReference>
<reference evidence="3 4" key="1">
    <citation type="submission" date="2016-02" db="EMBL/GenBank/DDBJ databases">
        <title>Complete genome sequence and transcriptome regulation of the pentose utilising yeast Sugiyamaella lignohabitans.</title>
        <authorList>
            <person name="Bellasio M."/>
            <person name="Peymann A."/>
            <person name="Valli M."/>
            <person name="Sipitzky M."/>
            <person name="Graf A."/>
            <person name="Sauer M."/>
            <person name="Marx H."/>
            <person name="Mattanovich D."/>
        </authorList>
    </citation>
    <scope>NUCLEOTIDE SEQUENCE [LARGE SCALE GENOMIC DNA]</scope>
    <source>
        <strain evidence="3 4">CBS 10342</strain>
    </source>
</reference>
<organism evidence="3 4">
    <name type="scientific">Sugiyamaella lignohabitans</name>
    <dbReference type="NCBI Taxonomy" id="796027"/>
    <lineage>
        <taxon>Eukaryota</taxon>
        <taxon>Fungi</taxon>
        <taxon>Dikarya</taxon>
        <taxon>Ascomycota</taxon>
        <taxon>Saccharomycotina</taxon>
        <taxon>Dipodascomycetes</taxon>
        <taxon>Dipodascales</taxon>
        <taxon>Trichomonascaceae</taxon>
        <taxon>Sugiyamaella</taxon>
    </lineage>
</organism>
<feature type="compositionally biased region" description="Low complexity" evidence="1">
    <location>
        <begin position="256"/>
        <end position="274"/>
    </location>
</feature>
<dbReference type="GO" id="GO:0000723">
    <property type="term" value="P:telomere maintenance"/>
    <property type="evidence" value="ECO:0007669"/>
    <property type="project" value="EnsemblFungi"/>
</dbReference>
<dbReference type="GO" id="GO:0042162">
    <property type="term" value="F:telomeric DNA binding"/>
    <property type="evidence" value="ECO:0007669"/>
    <property type="project" value="EnsemblFungi"/>
</dbReference>
<dbReference type="Proteomes" id="UP000189580">
    <property type="component" value="Chromosome a"/>
</dbReference>
<dbReference type="EMBL" id="CP014501">
    <property type="protein sequence ID" value="ANB12977.1"/>
    <property type="molecule type" value="Genomic_DNA"/>
</dbReference>
<dbReference type="GO" id="GO:0005634">
    <property type="term" value="C:nucleus"/>
    <property type="evidence" value="ECO:0007669"/>
    <property type="project" value="TreeGrafter"/>
</dbReference>
<sequence>MKQLRSHNPFALLDDEDSPSVPVSSGPVKEVVKNTTSSKKADAAPARANPARATGNKKPLSGNEAALKDKNVGRANNRSRGGAEGETPRSKTNNRRFDRHSQTGKTDSDKKVNKAWGDDKKKLDDEAAAESIAKEDATEAESAEAAPAEEEADNTKTLEEYYAELNAKNAELNASRSARKANEGVEDAKWANANEVKKSDEELVPEARSKAVRTKTRKEKTIIEADVSFSGPARPANNRGDRSERPARGGARNGPRRNNANNNNQGRGRAGAQAKVNITSQADFPTLGN</sequence>
<gene>
    <name evidence="3" type="primary">STM1</name>
    <name evidence="3" type="ORF">AWJ20_1255</name>
</gene>
<dbReference type="SMART" id="SM01233">
    <property type="entry name" value="HABP4_PAI-RBP1"/>
    <property type="match status" value="1"/>
</dbReference>
<name>A0A161HJP9_9ASCO</name>
<feature type="domain" description="Hyaluronan/mRNA-binding protein" evidence="2">
    <location>
        <begin position="93"/>
        <end position="184"/>
    </location>
</feature>
<feature type="compositionally biased region" description="Polar residues" evidence="1">
    <location>
        <begin position="276"/>
        <end position="289"/>
    </location>
</feature>
<feature type="compositionally biased region" description="Basic and acidic residues" evidence="1">
    <location>
        <begin position="81"/>
        <end position="125"/>
    </location>
</feature>
<dbReference type="PANTHER" id="PTHR12299">
    <property type="entry name" value="HYALURONIC ACID-BINDING PROTEIN 4"/>
    <property type="match status" value="1"/>
</dbReference>
<feature type="compositionally biased region" description="Acidic residues" evidence="1">
    <location>
        <begin position="138"/>
        <end position="152"/>
    </location>
</feature>
<feature type="region of interest" description="Disordered" evidence="1">
    <location>
        <begin position="171"/>
        <end position="289"/>
    </location>
</feature>
<dbReference type="KEGG" id="slb:AWJ20_1255"/>
<dbReference type="InterPro" id="IPR006861">
    <property type="entry name" value="HABP4_PAIRBP1-bd"/>
</dbReference>
<dbReference type="GO" id="GO:0030371">
    <property type="term" value="F:translation repressor activity"/>
    <property type="evidence" value="ECO:0007669"/>
    <property type="project" value="EnsemblFungi"/>
</dbReference>
<accession>A0A161HJP9</accession>
<feature type="compositionally biased region" description="Low complexity" evidence="1">
    <location>
        <begin position="19"/>
        <end position="29"/>
    </location>
</feature>
<feature type="compositionally biased region" description="Basic and acidic residues" evidence="1">
    <location>
        <begin position="180"/>
        <end position="209"/>
    </location>
</feature>
<proteinExistence type="predicted"/>
<dbReference type="GO" id="GO:0043066">
    <property type="term" value="P:negative regulation of apoptotic process"/>
    <property type="evidence" value="ECO:0007669"/>
    <property type="project" value="EnsemblFungi"/>
</dbReference>
<dbReference type="GO" id="GO:0031929">
    <property type="term" value="P:TOR signaling"/>
    <property type="evidence" value="ECO:0007669"/>
    <property type="project" value="EnsemblFungi"/>
</dbReference>
<evidence type="ECO:0000256" key="1">
    <source>
        <dbReference type="SAM" id="MobiDB-lite"/>
    </source>
</evidence>
<evidence type="ECO:0000259" key="2">
    <source>
        <dbReference type="SMART" id="SM01233"/>
    </source>
</evidence>
<dbReference type="PANTHER" id="PTHR12299:SF17">
    <property type="entry name" value="AT19571P-RELATED"/>
    <property type="match status" value="1"/>
</dbReference>
<dbReference type="OrthoDB" id="5426471at2759"/>
<dbReference type="GO" id="GO:0005737">
    <property type="term" value="C:cytoplasm"/>
    <property type="evidence" value="ECO:0007669"/>
    <property type="project" value="EnsemblFungi"/>
</dbReference>
<keyword evidence="4" id="KW-1185">Reference proteome</keyword>
<dbReference type="GO" id="GO:0061770">
    <property type="term" value="F:translation elongation factor binding"/>
    <property type="evidence" value="ECO:0007669"/>
    <property type="project" value="EnsemblFungi"/>
</dbReference>
<evidence type="ECO:0000313" key="4">
    <source>
        <dbReference type="Proteomes" id="UP000189580"/>
    </source>
</evidence>
<dbReference type="GO" id="GO:0006414">
    <property type="term" value="P:translational elongation"/>
    <property type="evidence" value="ECO:0007669"/>
    <property type="project" value="EnsemblFungi"/>
</dbReference>
<dbReference type="InterPro" id="IPR039764">
    <property type="entry name" value="HABP4/SERBP1-like"/>
</dbReference>
<dbReference type="GO" id="GO:0043558">
    <property type="term" value="P:regulation of translational initiation in response to stress"/>
    <property type="evidence" value="ECO:0007669"/>
    <property type="project" value="EnsemblFungi"/>
</dbReference>
<dbReference type="GO" id="GO:0043022">
    <property type="term" value="F:ribosome binding"/>
    <property type="evidence" value="ECO:0007669"/>
    <property type="project" value="EnsemblFungi"/>
</dbReference>
<dbReference type="Gene3D" id="6.10.140.1040">
    <property type="match status" value="1"/>
</dbReference>
<dbReference type="GO" id="GO:0045142">
    <property type="term" value="F:triplex DNA binding"/>
    <property type="evidence" value="ECO:0007669"/>
    <property type="project" value="EnsemblFungi"/>
</dbReference>
<protein>
    <submittedName>
        <fullName evidence="3">Stm1p</fullName>
    </submittedName>
</protein>
<feature type="compositionally biased region" description="Low complexity" evidence="1">
    <location>
        <begin position="43"/>
        <end position="53"/>
    </location>
</feature>
<evidence type="ECO:0000313" key="3">
    <source>
        <dbReference type="EMBL" id="ANB12977.1"/>
    </source>
</evidence>
<dbReference type="AlphaFoldDB" id="A0A161HJP9"/>
<dbReference type="RefSeq" id="XP_018735454.1">
    <property type="nucleotide sequence ID" value="XM_018878118.1"/>
</dbReference>